<proteinExistence type="inferred from homology"/>
<evidence type="ECO:0000256" key="2">
    <source>
        <dbReference type="ARBA" id="ARBA00022801"/>
    </source>
</evidence>
<dbReference type="Proteomes" id="UP000669179">
    <property type="component" value="Unassembled WGS sequence"/>
</dbReference>
<evidence type="ECO:0000313" key="5">
    <source>
        <dbReference type="EMBL" id="MBO2455402.1"/>
    </source>
</evidence>
<accession>A0A939PN53</accession>
<dbReference type="GO" id="GO:0009253">
    <property type="term" value="P:peptidoglycan catabolic process"/>
    <property type="evidence" value="ECO:0007669"/>
    <property type="project" value="InterPro"/>
</dbReference>
<dbReference type="InterPro" id="IPR018077">
    <property type="entry name" value="Glyco_hydro_fam25_subgr"/>
</dbReference>
<dbReference type="SMART" id="SM00641">
    <property type="entry name" value="Glyco_25"/>
    <property type="match status" value="1"/>
</dbReference>
<name>A0A939PN53_9ACTN</name>
<comment type="caution">
    <text evidence="5">The sequence shown here is derived from an EMBL/GenBank/DDBJ whole genome shotgun (WGS) entry which is preliminary data.</text>
</comment>
<keyword evidence="4" id="KW-0732">Signal</keyword>
<dbReference type="RefSeq" id="WP_208263627.1">
    <property type="nucleotide sequence ID" value="NZ_JAGEOJ010000036.1"/>
</dbReference>
<dbReference type="AlphaFoldDB" id="A0A939PN53"/>
<reference evidence="5" key="1">
    <citation type="submission" date="2021-03" db="EMBL/GenBank/DDBJ databases">
        <authorList>
            <person name="Kanchanasin P."/>
            <person name="Saeng-In P."/>
            <person name="Phongsopitanun W."/>
            <person name="Yuki M."/>
            <person name="Kudo T."/>
            <person name="Ohkuma M."/>
            <person name="Tanasupawat S."/>
        </authorList>
    </citation>
    <scope>NUCLEOTIDE SEQUENCE</scope>
    <source>
        <strain evidence="5">GKU 128</strain>
    </source>
</reference>
<feature type="chain" id="PRO_5038711926" description="Lysozyme" evidence="4">
    <location>
        <begin position="27"/>
        <end position="226"/>
    </location>
</feature>
<dbReference type="GO" id="GO:0016998">
    <property type="term" value="P:cell wall macromolecule catabolic process"/>
    <property type="evidence" value="ECO:0007669"/>
    <property type="project" value="InterPro"/>
</dbReference>
<dbReference type="EMBL" id="JAGEOJ010000036">
    <property type="protein sequence ID" value="MBO2455402.1"/>
    <property type="molecule type" value="Genomic_DNA"/>
</dbReference>
<dbReference type="InterPro" id="IPR002053">
    <property type="entry name" value="Glyco_hydro_25"/>
</dbReference>
<dbReference type="PROSITE" id="PS51904">
    <property type="entry name" value="GLYCOSYL_HYDROL_F25_2"/>
    <property type="match status" value="1"/>
</dbReference>
<dbReference type="GO" id="GO:0003796">
    <property type="term" value="F:lysozyme activity"/>
    <property type="evidence" value="ECO:0007669"/>
    <property type="project" value="InterPro"/>
</dbReference>
<dbReference type="PANTHER" id="PTHR34135:SF2">
    <property type="entry name" value="LYSOZYME"/>
    <property type="match status" value="1"/>
</dbReference>
<keyword evidence="6" id="KW-1185">Reference proteome</keyword>
<evidence type="ECO:0000256" key="3">
    <source>
        <dbReference type="ARBA" id="ARBA00023295"/>
    </source>
</evidence>
<dbReference type="Gene3D" id="3.20.20.80">
    <property type="entry name" value="Glycosidases"/>
    <property type="match status" value="1"/>
</dbReference>
<evidence type="ECO:0000256" key="1">
    <source>
        <dbReference type="ARBA" id="ARBA00010646"/>
    </source>
</evidence>
<keyword evidence="2" id="KW-0378">Hydrolase</keyword>
<gene>
    <name evidence="5" type="ORF">J4573_50575</name>
</gene>
<evidence type="ECO:0008006" key="7">
    <source>
        <dbReference type="Google" id="ProtNLM"/>
    </source>
</evidence>
<keyword evidence="3" id="KW-0326">Glycosidase</keyword>
<feature type="signal peptide" evidence="4">
    <location>
        <begin position="1"/>
        <end position="26"/>
    </location>
</feature>
<dbReference type="PANTHER" id="PTHR34135">
    <property type="entry name" value="LYSOZYME"/>
    <property type="match status" value="1"/>
</dbReference>
<dbReference type="Pfam" id="PF01183">
    <property type="entry name" value="Glyco_hydro_25"/>
    <property type="match status" value="1"/>
</dbReference>
<evidence type="ECO:0000256" key="4">
    <source>
        <dbReference type="SAM" id="SignalP"/>
    </source>
</evidence>
<dbReference type="InterPro" id="IPR017853">
    <property type="entry name" value="GH"/>
</dbReference>
<protein>
    <recommendedName>
        <fullName evidence="7">Lysozyme</fullName>
    </recommendedName>
</protein>
<organism evidence="5 6">
    <name type="scientific">Actinomadura barringtoniae</name>
    <dbReference type="NCBI Taxonomy" id="1427535"/>
    <lineage>
        <taxon>Bacteria</taxon>
        <taxon>Bacillati</taxon>
        <taxon>Actinomycetota</taxon>
        <taxon>Actinomycetes</taxon>
        <taxon>Streptosporangiales</taxon>
        <taxon>Thermomonosporaceae</taxon>
        <taxon>Actinomadura</taxon>
    </lineage>
</organism>
<sequence length="226" mass="25142">MKKNLTRLFAVSLAGAAAIMTQTVHAEAAQTPRDGIDVSSYDRGVNWGDGKLGFGIAKATEGYTFDDRTFTDNWTKLRESGLVRGAYHYGHPKNDPVKEADHFLSKVTQAGLQPGDLLVLDLETTDGRSEKQVNTWAKSWLGHVYQKTGVKPFFYSSWSFAQENGAGLGDYPLWVAHYGKEPGKVTAPSPWKQWEIHQYEATDHDHNVSRQAPDELRKLGYKAGQA</sequence>
<dbReference type="SUPFAM" id="SSF51445">
    <property type="entry name" value="(Trans)glycosidases"/>
    <property type="match status" value="1"/>
</dbReference>
<comment type="similarity">
    <text evidence="1">Belongs to the glycosyl hydrolase 25 family.</text>
</comment>
<evidence type="ECO:0000313" key="6">
    <source>
        <dbReference type="Proteomes" id="UP000669179"/>
    </source>
</evidence>
<dbReference type="GO" id="GO:0016052">
    <property type="term" value="P:carbohydrate catabolic process"/>
    <property type="evidence" value="ECO:0007669"/>
    <property type="project" value="TreeGrafter"/>
</dbReference>